<gene>
    <name evidence="3" type="ORF">MRSR164_08605</name>
</gene>
<accession>A0ABU7T8E1</accession>
<sequence>MRRAARGMPCSPNASPGCRGRYSHDPRRPRPARGPLRRDARRRGPSEPVPSRAEPRPDPGAVGARLRSVRHGLRPRRRRSYPRAGARGRAGRHLHPAGALGRGRPGPGRQLRHRSGYPRPCACRPDHGGPSALHRPRCARRGRLRRPVVASQLPAHRPVRPAARGTRGRERSRFHAQRDADARAPVRRRRQRCSGDEPRPARRGPRHRHRGSARPRPGAGPDRSAPYPPALRAVARLALVVSGRRDHRERSGAGPDPADRCPGRPGGLRAGRRLPRAVLAPAPAGRGGREPDPAGDGGSAHAGRGGAGAPATPSRRKHRSALGRLPCLRHRACRPLHADRRPPPRRSLRGRAPGPHRRHRLAHRDGHHALRRAEDVAGDAPRIPQPRRDCAGQRVHRHGPDRAPHRLRFARLVDGRRRSLRDGRADPVLAGAGAVARSGSPAWAALVRAYARIPGRLRETFEGDPMSGPAKALPPIAGDRHGAAGPGESCYTALLHGDAEAVAPLWRLLQAEGACTAYQHIGWMGGLLRHLAAARGVEPLFIEVRAGGCPIMLLPLALHPNGLCRVIEALDLGVCDYAAPLLARGLELSPAEIDAIRRAVRDVLPAADLIRITRMPARVATEPNPLARFPGVRRIDLARSGFALEGDPATLLKRICTPSAFKDLARRARRFERFADAGFVVGQERDEIAALVEVMIAQRRARFHELGRYEPLDAPGVAAFYREAALAQPEGELVRVFGLRAEGQWIATAYGLVHDGAFHGTMLTLADGPFRAVAPGLLIASRIMVWAREQGLGYFDFTIGAQPYKSGFRPVEEPLFEWAEPLTLRGRLVLGLSRAVAGAKARVQRHPALAGRLRSGVRFLRRLKGRRAADTSGL</sequence>
<dbReference type="Gene3D" id="3.40.630.30">
    <property type="match status" value="1"/>
</dbReference>
<feature type="compositionally biased region" description="Low complexity" evidence="1">
    <location>
        <begin position="214"/>
        <end position="228"/>
    </location>
</feature>
<feature type="compositionally biased region" description="Basic residues" evidence="1">
    <location>
        <begin position="67"/>
        <end position="81"/>
    </location>
</feature>
<dbReference type="SUPFAM" id="SSF55729">
    <property type="entry name" value="Acyl-CoA N-acyltransferases (Nat)"/>
    <property type="match status" value="1"/>
</dbReference>
<feature type="domain" description="BioF2-like acetyltransferase" evidence="2">
    <location>
        <begin position="661"/>
        <end position="806"/>
    </location>
</feature>
<evidence type="ECO:0000256" key="1">
    <source>
        <dbReference type="SAM" id="MobiDB-lite"/>
    </source>
</evidence>
<dbReference type="InterPro" id="IPR016181">
    <property type="entry name" value="Acyl_CoA_acyltransferase"/>
</dbReference>
<evidence type="ECO:0000259" key="2">
    <source>
        <dbReference type="Pfam" id="PF13480"/>
    </source>
</evidence>
<feature type="compositionally biased region" description="Basic residues" evidence="1">
    <location>
        <begin position="201"/>
        <end position="213"/>
    </location>
</feature>
<evidence type="ECO:0000313" key="3">
    <source>
        <dbReference type="EMBL" id="MEE7456837.1"/>
    </source>
</evidence>
<dbReference type="InterPro" id="IPR038740">
    <property type="entry name" value="BioF2-like_GNAT_dom"/>
</dbReference>
<feature type="compositionally biased region" description="Basic residues" evidence="1">
    <location>
        <begin position="343"/>
        <end position="362"/>
    </location>
</feature>
<protein>
    <recommendedName>
        <fullName evidence="2">BioF2-like acetyltransferase domain-containing protein</fullName>
    </recommendedName>
</protein>
<feature type="compositionally biased region" description="Basic residues" evidence="1">
    <location>
        <begin position="134"/>
        <end position="146"/>
    </location>
</feature>
<feature type="compositionally biased region" description="Basic and acidic residues" evidence="1">
    <location>
        <begin position="243"/>
        <end position="262"/>
    </location>
</feature>
<reference evidence="3 4" key="1">
    <citation type="journal article" date="2012" name="Genet. Mol. Biol.">
        <title>Analysis of 16S rRNA and mxaF genes revealing insights into Methylobacterium niche-specific plant association.</title>
        <authorList>
            <person name="Dourado M.N."/>
            <person name="Andreote F.D."/>
            <person name="Dini-Andreote F."/>
            <person name="Conti R."/>
            <person name="Araujo J.M."/>
            <person name="Araujo W.L."/>
        </authorList>
    </citation>
    <scope>NUCLEOTIDE SEQUENCE [LARGE SCALE GENOMIC DNA]</scope>
    <source>
        <strain evidence="3 4">SR1.6/4</strain>
    </source>
</reference>
<organism evidence="3 4">
    <name type="scientific">Methylobacterium radiotolerans</name>
    <dbReference type="NCBI Taxonomy" id="31998"/>
    <lineage>
        <taxon>Bacteria</taxon>
        <taxon>Pseudomonadati</taxon>
        <taxon>Pseudomonadota</taxon>
        <taxon>Alphaproteobacteria</taxon>
        <taxon>Hyphomicrobiales</taxon>
        <taxon>Methylobacteriaceae</taxon>
        <taxon>Methylobacterium</taxon>
    </lineage>
</organism>
<feature type="region of interest" description="Disordered" evidence="1">
    <location>
        <begin position="379"/>
        <end position="401"/>
    </location>
</feature>
<evidence type="ECO:0000313" key="4">
    <source>
        <dbReference type="Proteomes" id="UP001349262"/>
    </source>
</evidence>
<feature type="region of interest" description="Disordered" evidence="1">
    <location>
        <begin position="1"/>
        <end position="228"/>
    </location>
</feature>
<feature type="region of interest" description="Disordered" evidence="1">
    <location>
        <begin position="243"/>
        <end position="362"/>
    </location>
</feature>
<dbReference type="Proteomes" id="UP001349262">
    <property type="component" value="Unassembled WGS sequence"/>
</dbReference>
<proteinExistence type="predicted"/>
<feature type="compositionally biased region" description="Basic and acidic residues" evidence="1">
    <location>
        <begin position="167"/>
        <end position="184"/>
    </location>
</feature>
<feature type="compositionally biased region" description="Basic residues" evidence="1">
    <location>
        <begin position="314"/>
        <end position="334"/>
    </location>
</feature>
<name>A0ABU7T8E1_9HYPH</name>
<dbReference type="EMBL" id="MLBY01000004">
    <property type="protein sequence ID" value="MEE7456837.1"/>
    <property type="molecule type" value="Genomic_DNA"/>
</dbReference>
<feature type="compositionally biased region" description="Basic and acidic residues" evidence="1">
    <location>
        <begin position="36"/>
        <end position="45"/>
    </location>
</feature>
<keyword evidence="4" id="KW-1185">Reference proteome</keyword>
<comment type="caution">
    <text evidence="3">The sequence shown here is derived from an EMBL/GenBank/DDBJ whole genome shotgun (WGS) entry which is preliminary data.</text>
</comment>
<feature type="compositionally biased region" description="Gly residues" evidence="1">
    <location>
        <begin position="295"/>
        <end position="308"/>
    </location>
</feature>
<dbReference type="Pfam" id="PF13480">
    <property type="entry name" value="Acetyltransf_6"/>
    <property type="match status" value="1"/>
</dbReference>